<proteinExistence type="predicted"/>
<dbReference type="RefSeq" id="WP_153447146.1">
    <property type="nucleotide sequence ID" value="NZ_CP045699.1"/>
</dbReference>
<sequence>MSNSTFKLTLIAASLLAAQTASAAIYNVVEVTPSTTENQYYGSAIESKEITDTTSKGCFESDASCADYVLAGDTRNGTEGISYSDEVPFNYDNRFTILDKADLENYCYDQLGYNTCDVWADDQWYGGDGDTDGGLERERDAFYNKNYKSNATAFDSTGSVSIPTQSSYHPGNGNFIPDTQNAVITNLDVTNPIGIASSGYYNVGGNYALAFRQRGFYDSTFLTPPASLPLDTSSNQIVTKMGRTFAYGSFSYTDNSGDTKTYVVGSSAVAPFDNGDDDKNYYGDLSRCTSESDPAAIADCQNFAFATKAALWDVTDLTDPTKPTKPDELQVTNTVANWKEAKDANSDDDYAAQASARSGAVSAITKYQGKPVLAGFDTWKDDNRYYMQAAIFYPNSDFDNTGVSDNAWIPVFIKNTKIDDGDDYIYSNSLVKAINRNLIAIGETKRFGNYPENGAANNRLFYVDAATGSASTEPSAVYLSGDIFFKGAGGEANAINNFNEVVGSIDAEKDREVDGKSRRRRGFIDPLNLTNSNDDRMKIFDNKAWWLDNLTNDGIQSGVNNQYRIINATGINDDGVISATAYKCDGGYDNLTHNSYCQNGKSGAESLVAVKLVPIPGATSKDITTRGGEKTDTKRAGSLGVWALMLLGFIGFRRKSSIKR</sequence>
<dbReference type="AlphaFoldDB" id="A0A5Q0TFQ6"/>
<dbReference type="Pfam" id="PF11949">
    <property type="entry name" value="DUF3466"/>
    <property type="match status" value="1"/>
</dbReference>
<dbReference type="InterPro" id="IPR022562">
    <property type="entry name" value="DUF3466"/>
</dbReference>
<protein>
    <submittedName>
        <fullName evidence="2">DUF3466 family protein</fullName>
    </submittedName>
</protein>
<reference evidence="2 3" key="1">
    <citation type="submission" date="2019-10" db="EMBL/GenBank/DDBJ databases">
        <title>Vibrio sp. nov., isolated from Coralline algae surface.</title>
        <authorList>
            <person name="Geng Y."/>
            <person name="Zhang X."/>
        </authorList>
    </citation>
    <scope>NUCLEOTIDE SEQUENCE [LARGE SCALE GENOMIC DNA]</scope>
    <source>
        <strain evidence="2 3">SM1977</strain>
    </source>
</reference>
<feature type="signal peptide" evidence="1">
    <location>
        <begin position="1"/>
        <end position="23"/>
    </location>
</feature>
<feature type="chain" id="PRO_5024336184" evidence="1">
    <location>
        <begin position="24"/>
        <end position="660"/>
    </location>
</feature>
<dbReference type="EMBL" id="CP045699">
    <property type="protein sequence ID" value="QGA64996.1"/>
    <property type="molecule type" value="Genomic_DNA"/>
</dbReference>
<keyword evidence="3" id="KW-1185">Reference proteome</keyword>
<dbReference type="InterPro" id="IPR020008">
    <property type="entry name" value="GlyGly_CTERM"/>
</dbReference>
<dbReference type="Proteomes" id="UP000348942">
    <property type="component" value="Chromosome 1"/>
</dbReference>
<name>A0A5Q0TFQ6_9VIBR</name>
<organism evidence="2 3">
    <name type="scientific">Vibrio algicola</name>
    <dbReference type="NCBI Taxonomy" id="2662262"/>
    <lineage>
        <taxon>Bacteria</taxon>
        <taxon>Pseudomonadati</taxon>
        <taxon>Pseudomonadota</taxon>
        <taxon>Gammaproteobacteria</taxon>
        <taxon>Vibrionales</taxon>
        <taxon>Vibrionaceae</taxon>
        <taxon>Vibrio</taxon>
    </lineage>
</organism>
<evidence type="ECO:0000313" key="2">
    <source>
        <dbReference type="EMBL" id="QGA64996.1"/>
    </source>
</evidence>
<evidence type="ECO:0000256" key="1">
    <source>
        <dbReference type="SAM" id="SignalP"/>
    </source>
</evidence>
<dbReference type="NCBIfam" id="TIGR03501">
    <property type="entry name" value="GlyGly_CTERM"/>
    <property type="match status" value="1"/>
</dbReference>
<accession>A0A5Q0TFQ6</accession>
<gene>
    <name evidence="2" type="ORF">GFB47_05955</name>
</gene>
<keyword evidence="1" id="KW-0732">Signal</keyword>
<evidence type="ECO:0000313" key="3">
    <source>
        <dbReference type="Proteomes" id="UP000348942"/>
    </source>
</evidence>